<reference evidence="1" key="1">
    <citation type="submission" date="2021-06" db="EMBL/GenBank/DDBJ databases">
        <authorList>
            <person name="Kallberg Y."/>
            <person name="Tangrot J."/>
            <person name="Rosling A."/>
        </authorList>
    </citation>
    <scope>NUCLEOTIDE SEQUENCE</scope>
    <source>
        <strain evidence="1">MT106</strain>
    </source>
</reference>
<feature type="non-terminal residue" evidence="1">
    <location>
        <position position="1"/>
    </location>
</feature>
<proteinExistence type="predicted"/>
<organism evidence="1 2">
    <name type="scientific">Ambispora gerdemannii</name>
    <dbReference type="NCBI Taxonomy" id="144530"/>
    <lineage>
        <taxon>Eukaryota</taxon>
        <taxon>Fungi</taxon>
        <taxon>Fungi incertae sedis</taxon>
        <taxon>Mucoromycota</taxon>
        <taxon>Glomeromycotina</taxon>
        <taxon>Glomeromycetes</taxon>
        <taxon>Archaeosporales</taxon>
        <taxon>Ambisporaceae</taxon>
        <taxon>Ambispora</taxon>
    </lineage>
</organism>
<accession>A0A9N9E9L8</accession>
<keyword evidence="2" id="KW-1185">Reference proteome</keyword>
<dbReference type="Proteomes" id="UP000789831">
    <property type="component" value="Unassembled WGS sequence"/>
</dbReference>
<dbReference type="EMBL" id="CAJVPL010006704">
    <property type="protein sequence ID" value="CAG8665756.1"/>
    <property type="molecule type" value="Genomic_DNA"/>
</dbReference>
<name>A0A9N9E9L8_9GLOM</name>
<comment type="caution">
    <text evidence="1">The sequence shown here is derived from an EMBL/GenBank/DDBJ whole genome shotgun (WGS) entry which is preliminary data.</text>
</comment>
<gene>
    <name evidence="1" type="ORF">AGERDE_LOCUS12029</name>
</gene>
<sequence>VGEGNKEKKGTGETEVITVKTIYRGRKETIEQDTEGESS</sequence>
<evidence type="ECO:0000313" key="2">
    <source>
        <dbReference type="Proteomes" id="UP000789831"/>
    </source>
</evidence>
<evidence type="ECO:0000313" key="1">
    <source>
        <dbReference type="EMBL" id="CAG8665756.1"/>
    </source>
</evidence>
<dbReference type="AlphaFoldDB" id="A0A9N9E9L8"/>
<protein>
    <submittedName>
        <fullName evidence="1">12409_t:CDS:1</fullName>
    </submittedName>
</protein>